<dbReference type="SUPFAM" id="SSF88723">
    <property type="entry name" value="PIN domain-like"/>
    <property type="match status" value="1"/>
</dbReference>
<protein>
    <recommendedName>
        <fullName evidence="4">XPG-I domain-containing protein</fullName>
    </recommendedName>
</protein>
<dbReference type="OrthoDB" id="26491at2759"/>
<keyword evidence="2" id="KW-0378">Hydrolase</keyword>
<keyword evidence="3" id="KW-0460">Magnesium</keyword>
<name>A0A0L0G2Z9_9EUKA</name>
<gene>
    <name evidence="5" type="ORF">SARC_04238</name>
</gene>
<dbReference type="PANTHER" id="PTHR11081:SF9">
    <property type="entry name" value="FLAP ENDONUCLEASE 1"/>
    <property type="match status" value="1"/>
</dbReference>
<dbReference type="PRINTS" id="PR00853">
    <property type="entry name" value="XPGRADSUPER"/>
</dbReference>
<dbReference type="InterPro" id="IPR006086">
    <property type="entry name" value="XPG-I_dom"/>
</dbReference>
<feature type="domain" description="XPG-I" evidence="4">
    <location>
        <begin position="69"/>
        <end position="138"/>
    </location>
</feature>
<evidence type="ECO:0000259" key="4">
    <source>
        <dbReference type="SMART" id="SM00484"/>
    </source>
</evidence>
<evidence type="ECO:0000256" key="1">
    <source>
        <dbReference type="ARBA" id="ARBA00022723"/>
    </source>
</evidence>
<dbReference type="STRING" id="667725.A0A0L0G2Z9"/>
<dbReference type="RefSeq" id="XP_014157409.1">
    <property type="nucleotide sequence ID" value="XM_014301934.1"/>
</dbReference>
<dbReference type="InterPro" id="IPR006084">
    <property type="entry name" value="XPG/Rad2"/>
</dbReference>
<dbReference type="SMART" id="SM00484">
    <property type="entry name" value="XPGI"/>
    <property type="match status" value="1"/>
</dbReference>
<sequence>MFDMRWQTYAKIILKSYYISHKINRRRLESKAKAREMMDNGDIHGALETFKKSLTVTNDMARAVHKMCREKGVQCIIAPYEADAQLAYLYKRKYITTVITEDSDLIPFGVNRILTKMADNGDGYEFCGSRLVGNRGKGTIASAALQTGNRKIFEDRVARMDLGASTGALCDEWHFGDQNAHGVATGILHPITLERYTKEACSITIADEEDVHDREKVPKSVDVAAKELHNPLTITVENVLDRENVPDSVNVPSVESQKRFIDCDLLPSRKRPASAFTTTKRLSLDLT</sequence>
<dbReference type="GO" id="GO:0046872">
    <property type="term" value="F:metal ion binding"/>
    <property type="evidence" value="ECO:0007669"/>
    <property type="project" value="UniProtKB-KW"/>
</dbReference>
<keyword evidence="2" id="KW-0540">Nuclease</keyword>
<accession>A0A0L0G2Z9</accession>
<dbReference type="InterPro" id="IPR029060">
    <property type="entry name" value="PIN-like_dom_sf"/>
</dbReference>
<dbReference type="Gene3D" id="3.40.50.1010">
    <property type="entry name" value="5'-nuclease"/>
    <property type="match status" value="1"/>
</dbReference>
<dbReference type="PANTHER" id="PTHR11081">
    <property type="entry name" value="FLAP ENDONUCLEASE FAMILY MEMBER"/>
    <property type="match status" value="1"/>
</dbReference>
<dbReference type="GeneID" id="25904742"/>
<dbReference type="eggNOG" id="KOG2518">
    <property type="taxonomic scope" value="Eukaryota"/>
</dbReference>
<evidence type="ECO:0000313" key="6">
    <source>
        <dbReference type="Proteomes" id="UP000054560"/>
    </source>
</evidence>
<evidence type="ECO:0000256" key="2">
    <source>
        <dbReference type="ARBA" id="ARBA00022759"/>
    </source>
</evidence>
<dbReference type="AlphaFoldDB" id="A0A0L0G2Z9"/>
<dbReference type="EMBL" id="KQ241828">
    <property type="protein sequence ID" value="KNC83507.1"/>
    <property type="molecule type" value="Genomic_DNA"/>
</dbReference>
<reference evidence="5 6" key="1">
    <citation type="submission" date="2011-02" db="EMBL/GenBank/DDBJ databases">
        <title>The Genome Sequence of Sphaeroforma arctica JP610.</title>
        <authorList>
            <consortium name="The Broad Institute Genome Sequencing Platform"/>
            <person name="Russ C."/>
            <person name="Cuomo C."/>
            <person name="Young S.K."/>
            <person name="Zeng Q."/>
            <person name="Gargeya S."/>
            <person name="Alvarado L."/>
            <person name="Berlin A."/>
            <person name="Chapman S.B."/>
            <person name="Chen Z."/>
            <person name="Freedman E."/>
            <person name="Gellesch M."/>
            <person name="Goldberg J."/>
            <person name="Griggs A."/>
            <person name="Gujja S."/>
            <person name="Heilman E."/>
            <person name="Heiman D."/>
            <person name="Howarth C."/>
            <person name="Mehta T."/>
            <person name="Neiman D."/>
            <person name="Pearson M."/>
            <person name="Roberts A."/>
            <person name="Saif S."/>
            <person name="Shea T."/>
            <person name="Shenoy N."/>
            <person name="Sisk P."/>
            <person name="Stolte C."/>
            <person name="Sykes S."/>
            <person name="White J."/>
            <person name="Yandava C."/>
            <person name="Burger G."/>
            <person name="Gray M.W."/>
            <person name="Holland P.W.H."/>
            <person name="King N."/>
            <person name="Lang F.B.F."/>
            <person name="Roger A.J."/>
            <person name="Ruiz-Trillo I."/>
            <person name="Haas B."/>
            <person name="Nusbaum C."/>
            <person name="Birren B."/>
        </authorList>
    </citation>
    <scope>NUCLEOTIDE SEQUENCE [LARGE SCALE GENOMIC DNA]</scope>
    <source>
        <strain evidence="5 6">JP610</strain>
    </source>
</reference>
<keyword evidence="1" id="KW-0479">Metal-binding</keyword>
<dbReference type="GO" id="GO:0017108">
    <property type="term" value="F:5'-flap endonuclease activity"/>
    <property type="evidence" value="ECO:0007669"/>
    <property type="project" value="TreeGrafter"/>
</dbReference>
<organism evidence="5 6">
    <name type="scientific">Sphaeroforma arctica JP610</name>
    <dbReference type="NCBI Taxonomy" id="667725"/>
    <lineage>
        <taxon>Eukaryota</taxon>
        <taxon>Ichthyosporea</taxon>
        <taxon>Ichthyophonida</taxon>
        <taxon>Sphaeroforma</taxon>
    </lineage>
</organism>
<evidence type="ECO:0000256" key="3">
    <source>
        <dbReference type="ARBA" id="ARBA00022842"/>
    </source>
</evidence>
<keyword evidence="6" id="KW-1185">Reference proteome</keyword>
<evidence type="ECO:0000313" key="5">
    <source>
        <dbReference type="EMBL" id="KNC83507.1"/>
    </source>
</evidence>
<dbReference type="Pfam" id="PF00867">
    <property type="entry name" value="XPG_I"/>
    <property type="match status" value="1"/>
</dbReference>
<keyword evidence="2" id="KW-0255">Endonuclease</keyword>
<dbReference type="Proteomes" id="UP000054560">
    <property type="component" value="Unassembled WGS sequence"/>
</dbReference>
<proteinExistence type="predicted"/>